<feature type="region of interest" description="Disordered" evidence="1">
    <location>
        <begin position="9"/>
        <end position="29"/>
    </location>
</feature>
<dbReference type="GO" id="GO:0006310">
    <property type="term" value="P:DNA recombination"/>
    <property type="evidence" value="ECO:0007669"/>
    <property type="project" value="InterPro"/>
</dbReference>
<dbReference type="Pfam" id="PF01068">
    <property type="entry name" value="DNA_ligase_A_M"/>
    <property type="match status" value="1"/>
</dbReference>
<dbReference type="STRING" id="34690.A0A182U102"/>
<evidence type="ECO:0000256" key="1">
    <source>
        <dbReference type="SAM" id="MobiDB-lite"/>
    </source>
</evidence>
<dbReference type="NCBIfam" id="TIGR02777">
    <property type="entry name" value="LigD_PE_dom"/>
    <property type="match status" value="1"/>
</dbReference>
<name>A0A182U102_9DIPT</name>
<dbReference type="GO" id="GO:0003910">
    <property type="term" value="F:DNA ligase (ATP) activity"/>
    <property type="evidence" value="ECO:0007669"/>
    <property type="project" value="InterPro"/>
</dbReference>
<proteinExistence type="predicted"/>
<dbReference type="PROSITE" id="PS50160">
    <property type="entry name" value="DNA_LIGASE_A3"/>
    <property type="match status" value="1"/>
</dbReference>
<dbReference type="PANTHER" id="PTHR39465">
    <property type="entry name" value="DNA LIGASE D, 3'-PHOSPHOESTERASE DOMAIN"/>
    <property type="match status" value="1"/>
</dbReference>
<reference evidence="4" key="1">
    <citation type="submission" date="2014-01" db="EMBL/GenBank/DDBJ databases">
        <title>The Genome Sequence of Anopheles melas CM1001059_A (V2).</title>
        <authorList>
            <consortium name="The Broad Institute Genomics Platform"/>
            <person name="Neafsey D.E."/>
            <person name="Besansky N."/>
            <person name="Howell P."/>
            <person name="Walton C."/>
            <person name="Young S.K."/>
            <person name="Zeng Q."/>
            <person name="Gargeya S."/>
            <person name="Fitzgerald M."/>
            <person name="Haas B."/>
            <person name="Abouelleil A."/>
            <person name="Allen A.W."/>
            <person name="Alvarado L."/>
            <person name="Arachchi H.M."/>
            <person name="Berlin A.M."/>
            <person name="Chapman S.B."/>
            <person name="Gainer-Dewar J."/>
            <person name="Goldberg J."/>
            <person name="Griggs A."/>
            <person name="Gujja S."/>
            <person name="Hansen M."/>
            <person name="Howarth C."/>
            <person name="Imamovic A."/>
            <person name="Ireland A."/>
            <person name="Larimer J."/>
            <person name="McCowan C."/>
            <person name="Murphy C."/>
            <person name="Pearson M."/>
            <person name="Poon T.W."/>
            <person name="Priest M."/>
            <person name="Roberts A."/>
            <person name="Saif S."/>
            <person name="Shea T."/>
            <person name="Sisk P."/>
            <person name="Sykes S."/>
            <person name="Wortman J."/>
            <person name="Nusbaum C."/>
            <person name="Birren B."/>
        </authorList>
    </citation>
    <scope>NUCLEOTIDE SEQUENCE [LARGE SCALE GENOMIC DNA]</scope>
    <source>
        <strain evidence="4">CM1001059</strain>
    </source>
</reference>
<accession>A0A182U102</accession>
<dbReference type="Pfam" id="PF13298">
    <property type="entry name" value="LigD_N"/>
    <property type="match status" value="1"/>
</dbReference>
<dbReference type="PANTHER" id="PTHR39465:SF1">
    <property type="entry name" value="DNA LIGASE D 3'-PHOSPHOESTERASE DOMAIN-CONTAINING PROTEIN"/>
    <property type="match status" value="1"/>
</dbReference>
<feature type="domain" description="ATP-dependent DNA ligase family profile" evidence="2">
    <location>
        <begin position="315"/>
        <end position="341"/>
    </location>
</feature>
<feature type="compositionally biased region" description="Basic and acidic residues" evidence="1">
    <location>
        <begin position="177"/>
        <end position="194"/>
    </location>
</feature>
<dbReference type="Proteomes" id="UP000075902">
    <property type="component" value="Unassembled WGS sequence"/>
</dbReference>
<feature type="region of interest" description="Disordered" evidence="1">
    <location>
        <begin position="168"/>
        <end position="208"/>
    </location>
</feature>
<organism evidence="3 4">
    <name type="scientific">Anopheles melas</name>
    <dbReference type="NCBI Taxonomy" id="34690"/>
    <lineage>
        <taxon>Eukaryota</taxon>
        <taxon>Metazoa</taxon>
        <taxon>Ecdysozoa</taxon>
        <taxon>Arthropoda</taxon>
        <taxon>Hexapoda</taxon>
        <taxon>Insecta</taxon>
        <taxon>Pterygota</taxon>
        <taxon>Neoptera</taxon>
        <taxon>Endopterygota</taxon>
        <taxon>Diptera</taxon>
        <taxon>Nematocera</taxon>
        <taxon>Culicoidea</taxon>
        <taxon>Culicidae</taxon>
        <taxon>Anophelinae</taxon>
        <taxon>Anopheles</taxon>
    </lineage>
</organism>
<dbReference type="CDD" id="cd07906">
    <property type="entry name" value="Adenylation_DNA_ligase_LigD_LigC"/>
    <property type="match status" value="1"/>
</dbReference>
<dbReference type="Gene3D" id="3.30.470.30">
    <property type="entry name" value="DNA ligase/mRNA capping enzyme"/>
    <property type="match status" value="1"/>
</dbReference>
<sequence length="341" mass="38614">MSDALNDYARKRDFDATPEPGTSARRRGKKAAGHALRYCIQKHDATRLHYDFRLELEGTLKSWAVPKGPSLDPAARRLAIHVEDHPLDYADFEGHIPEGHYGAGDVIVWDRGVWIPQGDPVAGYRAGRLRFELQGEKLAGQWNLVRTQLPGKQEQWFLIKHRDAAAHPESELSITESRPDSVLSERRLVPREARTQAPRTRRKAAKPKAAALPAQLKPQLATLVDRPPAGDWHYEVKFDGYRLLARLDHGQVQLFTRNGHDWTARLPAQARALSRLPVDEAWLDGEVVVMDENGQPDFQALQNAFEMGRSEAALYYLFDLLHLNGSDLRETPLEQRREALA</sequence>
<evidence type="ECO:0000313" key="4">
    <source>
        <dbReference type="Proteomes" id="UP000075902"/>
    </source>
</evidence>
<dbReference type="EnsemblMetazoa" id="AMEC011943-RA">
    <property type="protein sequence ID" value="AMEC011943-PA"/>
    <property type="gene ID" value="AMEC011943"/>
</dbReference>
<reference evidence="3" key="2">
    <citation type="submission" date="2020-05" db="UniProtKB">
        <authorList>
            <consortium name="EnsemblMetazoa"/>
        </authorList>
    </citation>
    <scope>IDENTIFICATION</scope>
    <source>
        <strain evidence="3">CM1001059</strain>
    </source>
</reference>
<dbReference type="GO" id="GO:0006281">
    <property type="term" value="P:DNA repair"/>
    <property type="evidence" value="ECO:0007669"/>
    <property type="project" value="InterPro"/>
</dbReference>
<evidence type="ECO:0000259" key="2">
    <source>
        <dbReference type="PROSITE" id="PS50160"/>
    </source>
</evidence>
<dbReference type="InterPro" id="IPR012310">
    <property type="entry name" value="DNA_ligase_ATP-dep_cent"/>
</dbReference>
<evidence type="ECO:0000313" key="3">
    <source>
        <dbReference type="EnsemblMetazoa" id="AMEC011943-PA"/>
    </source>
</evidence>
<dbReference type="VEuPathDB" id="VectorBase:AMEC011943"/>
<dbReference type="SUPFAM" id="SSF56091">
    <property type="entry name" value="DNA ligase/mRNA capping enzyme, catalytic domain"/>
    <property type="match status" value="1"/>
</dbReference>
<protein>
    <recommendedName>
        <fullName evidence="2">ATP-dependent DNA ligase family profile domain-containing protein</fullName>
    </recommendedName>
</protein>
<dbReference type="InterPro" id="IPR014144">
    <property type="entry name" value="LigD_PE_domain"/>
</dbReference>
<keyword evidence="4" id="KW-1185">Reference proteome</keyword>
<dbReference type="GO" id="GO:0005524">
    <property type="term" value="F:ATP binding"/>
    <property type="evidence" value="ECO:0007669"/>
    <property type="project" value="InterPro"/>
</dbReference>
<dbReference type="AlphaFoldDB" id="A0A182U102"/>